<dbReference type="Gene3D" id="3.40.50.300">
    <property type="entry name" value="P-loop containing nucleotide triphosphate hydrolases"/>
    <property type="match status" value="1"/>
</dbReference>
<feature type="domain" description="Septin-type G" evidence="6">
    <location>
        <begin position="17"/>
        <end position="325"/>
    </location>
</feature>
<evidence type="ECO:0000256" key="1">
    <source>
        <dbReference type="ARBA" id="ARBA00004266"/>
    </source>
</evidence>
<gene>
    <name evidence="7" type="ORF">Amon01_000054000</name>
</gene>
<evidence type="ECO:0000313" key="8">
    <source>
        <dbReference type="Proteomes" id="UP001165063"/>
    </source>
</evidence>
<dbReference type="GO" id="GO:0005525">
    <property type="term" value="F:GTP binding"/>
    <property type="evidence" value="ECO:0007669"/>
    <property type="project" value="UniProtKB-KW"/>
</dbReference>
<reference evidence="7" key="1">
    <citation type="submission" date="2023-04" db="EMBL/GenBank/DDBJ databases">
        <title>Ambrosiozyma monospora NBRC 1965.</title>
        <authorList>
            <person name="Ichikawa N."/>
            <person name="Sato H."/>
            <person name="Tonouchi N."/>
        </authorList>
    </citation>
    <scope>NUCLEOTIDE SEQUENCE</scope>
    <source>
        <strain evidence="7">NBRC 1965</strain>
    </source>
</reference>
<dbReference type="InterPro" id="IPR016491">
    <property type="entry name" value="Septin"/>
</dbReference>
<proteinExistence type="inferred from homology"/>
<evidence type="ECO:0000259" key="6">
    <source>
        <dbReference type="PROSITE" id="PS51719"/>
    </source>
</evidence>
<dbReference type="Pfam" id="PF00735">
    <property type="entry name" value="Septin"/>
    <property type="match status" value="1"/>
</dbReference>
<dbReference type="PANTHER" id="PTHR18884">
    <property type="entry name" value="SEPTIN"/>
    <property type="match status" value="1"/>
</dbReference>
<dbReference type="PIRSF" id="PIRSF006698">
    <property type="entry name" value="Septin"/>
    <property type="match status" value="1"/>
</dbReference>
<evidence type="ECO:0000256" key="3">
    <source>
        <dbReference type="ARBA" id="ARBA00023134"/>
    </source>
</evidence>
<evidence type="ECO:0000256" key="4">
    <source>
        <dbReference type="RuleBase" id="RU004560"/>
    </source>
</evidence>
<feature type="region of interest" description="Disordered" evidence="5">
    <location>
        <begin position="413"/>
        <end position="435"/>
    </location>
</feature>
<feature type="region of interest" description="Disordered" evidence="5">
    <location>
        <begin position="509"/>
        <end position="576"/>
    </location>
</feature>
<comment type="caution">
    <text evidence="7">The sequence shown here is derived from an EMBL/GenBank/DDBJ whole genome shotgun (WGS) entry which is preliminary data.</text>
</comment>
<protein>
    <submittedName>
        <fullName evidence="7">Unnamed protein product</fullName>
    </submittedName>
</protein>
<dbReference type="SUPFAM" id="SSF52540">
    <property type="entry name" value="P-loop containing nucleoside triphosphate hydrolases"/>
    <property type="match status" value="1"/>
</dbReference>
<dbReference type="InterPro" id="IPR027417">
    <property type="entry name" value="P-loop_NTPase"/>
</dbReference>
<sequence>MARNTSAFLRRRKDIKRGIRFTIMVVGPSGTGKTSFINSILDQNILPHKYQYSNLQPSHSVPKTITYSNLNDPGLDAFEFQKNFDPALANKEPGIAITETSLEIIDEDESKVMLSIIDTPGFGDNLDNEICIQEICNFLEQQFDLALSEETRVRRNPRFVDTRVHACVYFVEPTGHGLRELDIQTMKKLSKYVNILPVIGRSDSFTKQELSDFKRRINQDIERFKIPTFQFAYDEDEDDEDVVEEHTFLSQLQPFAIITSDEEGEVNGVKTRVRRYPWGVIDINDTNVSDFAILKSVLLGSHLQDLKDLTHEFLYEAYRTEKLVSVADLRDEFTDDTQRGTPSMSNLADIANSKSIAQFGKDMKNITNQTSNMNLNSGVPEMIKPKYEMDNNSSILNDEELKSITGGVKPPMPYGSSREHSSSITSNHSHVDAKKMRKISETVPYMLRHESLATKQHKLERLEQRSAMDLAKRAADLEKKAMELKLKEKKLREELAKKEQLEKKLNAMNAAKQAQAQQPVISVGPGSAPGPVPGVGSPLDQSQAFANKSHLNRSSAYSSEEAGDDASFVTGDDQSH</sequence>
<evidence type="ECO:0000256" key="2">
    <source>
        <dbReference type="ARBA" id="ARBA00022741"/>
    </source>
</evidence>
<evidence type="ECO:0000256" key="5">
    <source>
        <dbReference type="SAM" id="MobiDB-lite"/>
    </source>
</evidence>
<organism evidence="7 8">
    <name type="scientific">Ambrosiozyma monospora</name>
    <name type="common">Yeast</name>
    <name type="synonym">Endomycopsis monosporus</name>
    <dbReference type="NCBI Taxonomy" id="43982"/>
    <lineage>
        <taxon>Eukaryota</taxon>
        <taxon>Fungi</taxon>
        <taxon>Dikarya</taxon>
        <taxon>Ascomycota</taxon>
        <taxon>Saccharomycotina</taxon>
        <taxon>Pichiomycetes</taxon>
        <taxon>Pichiales</taxon>
        <taxon>Pichiaceae</taxon>
        <taxon>Ambrosiozyma</taxon>
    </lineage>
</organism>
<feature type="compositionally biased region" description="Low complexity" evidence="5">
    <location>
        <begin position="510"/>
        <end position="526"/>
    </location>
</feature>
<keyword evidence="8" id="KW-1185">Reference proteome</keyword>
<dbReference type="OrthoDB" id="416553at2759"/>
<dbReference type="InterPro" id="IPR030379">
    <property type="entry name" value="G_SEPTIN_dom"/>
</dbReference>
<comment type="similarity">
    <text evidence="4">Belongs to the TRAFAC class TrmE-Era-EngA-EngB-Septin-like GTPase superfamily. Septin GTPase family.</text>
</comment>
<dbReference type="GO" id="GO:0005935">
    <property type="term" value="C:cellular bud neck"/>
    <property type="evidence" value="ECO:0007669"/>
    <property type="project" value="UniProtKB-SubCell"/>
</dbReference>
<dbReference type="EMBL" id="BSXU01000149">
    <property type="protein sequence ID" value="GMG19533.1"/>
    <property type="molecule type" value="Genomic_DNA"/>
</dbReference>
<dbReference type="Proteomes" id="UP001165063">
    <property type="component" value="Unassembled WGS sequence"/>
</dbReference>
<dbReference type="PROSITE" id="PS51719">
    <property type="entry name" value="G_SEPTIN"/>
    <property type="match status" value="1"/>
</dbReference>
<accession>A0A9W6YLC4</accession>
<name>A0A9W6YLC4_AMBMO</name>
<comment type="subcellular location">
    <subcellularLocation>
        <location evidence="1">Bud neck</location>
    </subcellularLocation>
</comment>
<dbReference type="GO" id="GO:0005938">
    <property type="term" value="C:cell cortex"/>
    <property type="evidence" value="ECO:0007669"/>
    <property type="project" value="UniProtKB-ARBA"/>
</dbReference>
<keyword evidence="2 4" id="KW-0547">Nucleotide-binding</keyword>
<keyword evidence="3 4" id="KW-0342">GTP-binding</keyword>
<dbReference type="CDD" id="cd01850">
    <property type="entry name" value="CDC_Septin"/>
    <property type="match status" value="1"/>
</dbReference>
<dbReference type="GO" id="GO:0032156">
    <property type="term" value="C:septin cytoskeleton"/>
    <property type="evidence" value="ECO:0007669"/>
    <property type="project" value="UniProtKB-ARBA"/>
</dbReference>
<dbReference type="AlphaFoldDB" id="A0A9W6YLC4"/>
<evidence type="ECO:0000313" key="7">
    <source>
        <dbReference type="EMBL" id="GMG19533.1"/>
    </source>
</evidence>